<dbReference type="InterPro" id="IPR012763">
    <property type="entry name" value="DNA_pol_III_sug/sutau_N"/>
</dbReference>
<comment type="similarity">
    <text evidence="1 8">Belongs to the DnaX/STICHEL family.</text>
</comment>
<dbReference type="GO" id="GO:0009360">
    <property type="term" value="C:DNA polymerase III complex"/>
    <property type="evidence" value="ECO:0007669"/>
    <property type="project" value="InterPro"/>
</dbReference>
<dbReference type="InterPro" id="IPR045085">
    <property type="entry name" value="HLD_clamp_pol_III_gamma_tau"/>
</dbReference>
<dbReference type="Proteomes" id="UP000177069">
    <property type="component" value="Unassembled WGS sequence"/>
</dbReference>
<comment type="caution">
    <text evidence="10">The sequence shown here is derived from an EMBL/GenBank/DDBJ whole genome shotgun (WGS) entry which is preliminary data.</text>
</comment>
<keyword evidence="8" id="KW-0235">DNA replication</keyword>
<gene>
    <name evidence="8" type="primary">dnaX</name>
    <name evidence="10" type="ORF">A2696_02225</name>
</gene>
<keyword evidence="6 8" id="KW-0239">DNA-directed DNA polymerase</keyword>
<dbReference type="InterPro" id="IPR008921">
    <property type="entry name" value="DNA_pol3_clamp-load_cplx_C"/>
</dbReference>
<dbReference type="AlphaFoldDB" id="A0A1F5G2E2"/>
<protein>
    <recommendedName>
        <fullName evidence="8">DNA polymerase III subunit gamma/tau</fullName>
        <ecNumber evidence="8">2.7.7.7</ecNumber>
    </recommendedName>
</protein>
<dbReference type="InterPro" id="IPR048448">
    <property type="entry name" value="DnaX-like_C"/>
</dbReference>
<evidence type="ECO:0000313" key="10">
    <source>
        <dbReference type="EMBL" id="OGD85987.1"/>
    </source>
</evidence>
<dbReference type="CDD" id="cd00009">
    <property type="entry name" value="AAA"/>
    <property type="match status" value="1"/>
</dbReference>
<keyword evidence="8" id="KW-0808">Transferase</keyword>
<feature type="domain" description="AAA+ ATPase" evidence="9">
    <location>
        <begin position="34"/>
        <end position="196"/>
    </location>
</feature>
<evidence type="ECO:0000256" key="5">
    <source>
        <dbReference type="ARBA" id="ARBA00022840"/>
    </source>
</evidence>
<dbReference type="InterPro" id="IPR027417">
    <property type="entry name" value="P-loop_NTPase"/>
</dbReference>
<dbReference type="PANTHER" id="PTHR11669">
    <property type="entry name" value="REPLICATION FACTOR C / DNA POLYMERASE III GAMMA-TAU SUBUNIT"/>
    <property type="match status" value="1"/>
</dbReference>
<keyword evidence="5 8" id="KW-0067">ATP-binding</keyword>
<accession>A0A1F5G2E2</accession>
<keyword evidence="4" id="KW-0862">Zinc</keyword>
<reference evidence="10 11" key="1">
    <citation type="journal article" date="2016" name="Nat. Commun.">
        <title>Thousands of microbial genomes shed light on interconnected biogeochemical processes in an aquifer system.</title>
        <authorList>
            <person name="Anantharaman K."/>
            <person name="Brown C.T."/>
            <person name="Hug L.A."/>
            <person name="Sharon I."/>
            <person name="Castelle C.J."/>
            <person name="Probst A.J."/>
            <person name="Thomas B.C."/>
            <person name="Singh A."/>
            <person name="Wilkins M.J."/>
            <person name="Karaoz U."/>
            <person name="Brodie E.L."/>
            <person name="Williams K.H."/>
            <person name="Hubbard S.S."/>
            <person name="Banfield J.F."/>
        </authorList>
    </citation>
    <scope>NUCLEOTIDE SEQUENCE [LARGE SCALE GENOMIC DNA]</scope>
</reference>
<sequence>MVLYRKFRPQKLSDLTGQEIIAKTLLSQLENGNVGHGYLFYGPKGTGKTSTARILAKAVNCTANRLTTNAKRKKEGSVRRSTLNVRHFSEPCNKCLSCLSIMDGSNLDLIEIDAASNRNIDDIRDLREKIKLSPVLGRFKIYIIDEVHMLTKEASNALLKTLEEPPAHAIFILCTTEVSKIPATIISRVQKFNFKRATISDLTKVIEKIAKVESIKIESGLARLIAEASDGSYRDAISLFDQLSSNKKEVEEADVKSIVKSGGWEELARFVENLAQKKLKDIILQIEEVASLGADVSFFAKQLVIFLEKILFIKIGIKDELFSDYASEQIEKLVFLSKQFDLDKLQSLIRLILVAEGEIKLYPLPQIPLVLAVCKYCGEPQDNSRQAKVTDPSIKSDNHQVLSEQIDIAIENKVSGFGSNIGKTKSSNGQKVIEIKSLSDIEKHWTEFLARVKNVNAHVVALLRSTRPTHFDGDNLTLEVFYRFHKDKLAEPRIIKMLDATFSEIVGSQVKLKFVLAQKGTKPTQSVRASDVIEINDEDIEKIAMEVFSK</sequence>
<dbReference type="EC" id="2.7.7.7" evidence="8"/>
<dbReference type="Gene3D" id="3.30.300.180">
    <property type="match status" value="1"/>
</dbReference>
<dbReference type="Gene3D" id="1.10.8.60">
    <property type="match status" value="1"/>
</dbReference>
<keyword evidence="3 8" id="KW-0547">Nucleotide-binding</keyword>
<evidence type="ECO:0000259" key="9">
    <source>
        <dbReference type="SMART" id="SM00382"/>
    </source>
</evidence>
<dbReference type="Pfam" id="PF22608">
    <property type="entry name" value="DNAX_ATPase_lid"/>
    <property type="match status" value="1"/>
</dbReference>
<dbReference type="GO" id="GO:0003887">
    <property type="term" value="F:DNA-directed DNA polymerase activity"/>
    <property type="evidence" value="ECO:0007669"/>
    <property type="project" value="UniProtKB-KW"/>
</dbReference>
<proteinExistence type="inferred from homology"/>
<dbReference type="SUPFAM" id="SSF52540">
    <property type="entry name" value="P-loop containing nucleoside triphosphate hydrolases"/>
    <property type="match status" value="1"/>
</dbReference>
<comment type="catalytic activity">
    <reaction evidence="7 8">
        <text>DNA(n) + a 2'-deoxyribonucleoside 5'-triphosphate = DNA(n+1) + diphosphate</text>
        <dbReference type="Rhea" id="RHEA:22508"/>
        <dbReference type="Rhea" id="RHEA-COMP:17339"/>
        <dbReference type="Rhea" id="RHEA-COMP:17340"/>
        <dbReference type="ChEBI" id="CHEBI:33019"/>
        <dbReference type="ChEBI" id="CHEBI:61560"/>
        <dbReference type="ChEBI" id="CHEBI:173112"/>
        <dbReference type="EC" id="2.7.7.7"/>
    </reaction>
</comment>
<dbReference type="EMBL" id="MFBA01000008">
    <property type="protein sequence ID" value="OGD85987.1"/>
    <property type="molecule type" value="Genomic_DNA"/>
</dbReference>
<evidence type="ECO:0000256" key="6">
    <source>
        <dbReference type="ARBA" id="ARBA00022932"/>
    </source>
</evidence>
<keyword evidence="8" id="KW-0548">Nucleotidyltransferase</keyword>
<evidence type="ECO:0000256" key="2">
    <source>
        <dbReference type="ARBA" id="ARBA00022723"/>
    </source>
</evidence>
<comment type="subunit">
    <text evidence="8">DNA polymerase III contains a core (composed of alpha, epsilon and theta chains) that associates with a tau subunit. This core dimerizes to form the POLIII' complex. PolIII' associates with the gamma complex (composed of gamma, delta, delta', psi and chi chains) and with the beta chain to form the complete DNA polymerase III complex.</text>
</comment>
<evidence type="ECO:0000256" key="3">
    <source>
        <dbReference type="ARBA" id="ARBA00022741"/>
    </source>
</evidence>
<dbReference type="NCBIfam" id="TIGR02397">
    <property type="entry name" value="dnaX_nterm"/>
    <property type="match status" value="1"/>
</dbReference>
<dbReference type="GO" id="GO:0046872">
    <property type="term" value="F:metal ion binding"/>
    <property type="evidence" value="ECO:0007669"/>
    <property type="project" value="UniProtKB-KW"/>
</dbReference>
<name>A0A1F5G2E2_9BACT</name>
<dbReference type="GO" id="GO:0005524">
    <property type="term" value="F:ATP binding"/>
    <property type="evidence" value="ECO:0007669"/>
    <property type="project" value="UniProtKB-KW"/>
</dbReference>
<comment type="function">
    <text evidence="8">DNA polymerase III is a complex, multichain enzyme responsible for most of the replicative synthesis in bacteria. This DNA polymerase also exhibits 3' to 5' exonuclease activity.</text>
</comment>
<evidence type="ECO:0000256" key="7">
    <source>
        <dbReference type="ARBA" id="ARBA00049244"/>
    </source>
</evidence>
<dbReference type="GO" id="GO:0006261">
    <property type="term" value="P:DNA-templated DNA replication"/>
    <property type="evidence" value="ECO:0007669"/>
    <property type="project" value="TreeGrafter"/>
</dbReference>
<dbReference type="Pfam" id="PF20964">
    <property type="entry name" value="DnaX_C"/>
    <property type="match status" value="1"/>
</dbReference>
<dbReference type="Gene3D" id="1.20.272.10">
    <property type="match status" value="1"/>
</dbReference>
<evidence type="ECO:0000256" key="1">
    <source>
        <dbReference type="ARBA" id="ARBA00006360"/>
    </source>
</evidence>
<dbReference type="InterPro" id="IPR038454">
    <property type="entry name" value="DnaA_N_sf"/>
</dbReference>
<dbReference type="Gene3D" id="3.40.50.300">
    <property type="entry name" value="P-loop containing nucleotide triphosphate hydrolases"/>
    <property type="match status" value="1"/>
</dbReference>
<dbReference type="InterPro" id="IPR003593">
    <property type="entry name" value="AAA+_ATPase"/>
</dbReference>
<dbReference type="GO" id="GO:0003677">
    <property type="term" value="F:DNA binding"/>
    <property type="evidence" value="ECO:0007669"/>
    <property type="project" value="InterPro"/>
</dbReference>
<dbReference type="SMART" id="SM00382">
    <property type="entry name" value="AAA"/>
    <property type="match status" value="1"/>
</dbReference>
<organism evidence="10 11">
    <name type="scientific">Candidatus Curtissbacteria bacterium RIFCSPHIGHO2_01_FULL_41_13</name>
    <dbReference type="NCBI Taxonomy" id="1797745"/>
    <lineage>
        <taxon>Bacteria</taxon>
        <taxon>Candidatus Curtissiibacteriota</taxon>
    </lineage>
</organism>
<evidence type="ECO:0000256" key="8">
    <source>
        <dbReference type="RuleBase" id="RU364063"/>
    </source>
</evidence>
<evidence type="ECO:0000313" key="11">
    <source>
        <dbReference type="Proteomes" id="UP000177069"/>
    </source>
</evidence>
<dbReference type="SUPFAM" id="SSF48019">
    <property type="entry name" value="post-AAA+ oligomerization domain-like"/>
    <property type="match status" value="1"/>
</dbReference>
<dbReference type="Pfam" id="PF13177">
    <property type="entry name" value="DNA_pol3_delta2"/>
    <property type="match status" value="1"/>
</dbReference>
<dbReference type="InterPro" id="IPR050238">
    <property type="entry name" value="DNA_Rep/Repair_Clamp_Loader"/>
</dbReference>
<evidence type="ECO:0000256" key="4">
    <source>
        <dbReference type="ARBA" id="ARBA00022833"/>
    </source>
</evidence>
<dbReference type="PANTHER" id="PTHR11669:SF0">
    <property type="entry name" value="PROTEIN STICHEL-LIKE 2"/>
    <property type="match status" value="1"/>
</dbReference>
<keyword evidence="2" id="KW-0479">Metal-binding</keyword>